<sequence length="123" mass="11887">MHGVVELGVGGGVAPPDDPAEAFVEGEFPCDGDAFRGQSAVGLVRDGGQARPEQDGVGVRVAGGDAEGEGVVGDPRGVEFGGGRGARAGHVDGEGERGGGTGDGHEAAAPDVPGGRAQFGGVL</sequence>
<organism evidence="2">
    <name type="scientific">Streptomyces haneummycinicus</name>
    <dbReference type="NCBI Taxonomy" id="3074435"/>
    <lineage>
        <taxon>Bacteria</taxon>
        <taxon>Bacillati</taxon>
        <taxon>Actinomycetota</taxon>
        <taxon>Actinomycetes</taxon>
        <taxon>Kitasatosporales</taxon>
        <taxon>Streptomycetaceae</taxon>
        <taxon>Streptomyces</taxon>
    </lineage>
</organism>
<evidence type="ECO:0000313" key="2">
    <source>
        <dbReference type="EMBL" id="BFO21010.1"/>
    </source>
</evidence>
<name>A0AAT9HU39_9ACTN</name>
<dbReference type="AlphaFoldDB" id="A0AAT9HU39"/>
<feature type="region of interest" description="Disordered" evidence="1">
    <location>
        <begin position="46"/>
        <end position="123"/>
    </location>
</feature>
<proteinExistence type="predicted"/>
<protein>
    <submittedName>
        <fullName evidence="2">Uncharacterized protein</fullName>
    </submittedName>
</protein>
<dbReference type="EMBL" id="AP035768">
    <property type="protein sequence ID" value="BFO21010.1"/>
    <property type="molecule type" value="Genomic_DNA"/>
</dbReference>
<feature type="compositionally biased region" description="Basic and acidic residues" evidence="1">
    <location>
        <begin position="89"/>
        <end position="108"/>
    </location>
</feature>
<evidence type="ECO:0000256" key="1">
    <source>
        <dbReference type="SAM" id="MobiDB-lite"/>
    </source>
</evidence>
<reference evidence="2" key="1">
    <citation type="submission" date="2024-06" db="EMBL/GenBank/DDBJ databases">
        <authorList>
            <consortium name="consrtm"/>
            <person name="Uemura M."/>
            <person name="Terahara T."/>
        </authorList>
    </citation>
    <scope>NUCLEOTIDE SEQUENCE</scope>
    <source>
        <strain evidence="2">KM77-8</strain>
    </source>
</reference>
<gene>
    <name evidence="2" type="ORF">SHKM778_73980</name>
</gene>
<feature type="region of interest" description="Disordered" evidence="1">
    <location>
        <begin position="1"/>
        <end position="21"/>
    </location>
</feature>
<feature type="compositionally biased region" description="Low complexity" evidence="1">
    <location>
        <begin position="55"/>
        <end position="64"/>
    </location>
</feature>
<accession>A0AAT9HU39</accession>
<reference evidence="2" key="2">
    <citation type="submission" date="2024-07" db="EMBL/GenBank/DDBJ databases">
        <title>Streptomyces haneummycinica sp. nov., a new antibiotic-producing actinobacterium isolated from marine sediment.</title>
        <authorList>
            <person name="Uemura M."/>
            <person name="Hamada M."/>
            <person name="Hirano S."/>
            <person name="Kobayashi K."/>
            <person name="Ohshiro T."/>
            <person name="Kobayashi T."/>
            <person name="Terahara T."/>
        </authorList>
    </citation>
    <scope>NUCLEOTIDE SEQUENCE</scope>
    <source>
        <strain evidence="2">KM77-8</strain>
    </source>
</reference>